<name>A0A812TZS6_9DINO</name>
<dbReference type="GO" id="GO:0003677">
    <property type="term" value="F:DNA binding"/>
    <property type="evidence" value="ECO:0007669"/>
    <property type="project" value="InterPro"/>
</dbReference>
<reference evidence="1" key="1">
    <citation type="submission" date="2021-02" db="EMBL/GenBank/DDBJ databases">
        <authorList>
            <person name="Dougan E. K."/>
            <person name="Rhodes N."/>
            <person name="Thang M."/>
            <person name="Chan C."/>
        </authorList>
    </citation>
    <scope>NUCLEOTIDE SEQUENCE</scope>
</reference>
<evidence type="ECO:0000313" key="2">
    <source>
        <dbReference type="Proteomes" id="UP000601435"/>
    </source>
</evidence>
<organism evidence="1 2">
    <name type="scientific">Symbiodinium necroappetens</name>
    <dbReference type="NCBI Taxonomy" id="1628268"/>
    <lineage>
        <taxon>Eukaryota</taxon>
        <taxon>Sar</taxon>
        <taxon>Alveolata</taxon>
        <taxon>Dinophyceae</taxon>
        <taxon>Suessiales</taxon>
        <taxon>Symbiodiniaceae</taxon>
        <taxon>Symbiodinium</taxon>
    </lineage>
</organism>
<dbReference type="EMBL" id="CAJNJA010026335">
    <property type="protein sequence ID" value="CAE7558234.1"/>
    <property type="molecule type" value="Genomic_DNA"/>
</dbReference>
<sequence length="698" mass="78019">MARVCGLMSTTKLLPVSVQILARFVGQLCPSLYLSTVSIFENNQTLPHRDSHNSAESVNFVYALSRFKGGRIWVQTAEGVSPLRYKGSELWGEYCDPQRVERLSPEDAAWLRHLGFRIPQAGGVDFDGQLAAPPSQGDLRPAMPRELSVCFFPVGPRDWIRDWCSQVLLRWEICLSPSQFAFSEVFSSLQDADLLEPGVQQQVKDVLQSGQVRGLWAGPVCSSFSSTLTPHWRTAEHPEGLPTASCEQRRKLQRGNDFLQLCFDLLEICVAEDLLYFVENSETSRFWFQPGWAKLDLGPSSGDFVTDFCVWGTPWRKATRFRTNSSLRGCKLRCACQRKHVLLRGRCRARVSWTKLAEPYPSKLCTFLGTAVSSDAGLLGEYRKLDVPACAKCCGARIGEAGHPGPRCSLRNGVPGALGAVQLLEPETIRLCEKHWNAFLEYLATALTEEDVQAAFAVPASLLTAYAEVMYDAGASLHYYRQLLAHVQKSYASVRPFLRPAWEAVTKWETLEPVSHRPPLPLPIIKAMIGLAITYRWHRWASATALAFFGVCRVGEVLNARRSDLFLPSDILEESFKILLQIRKPKSRRRGARIQHATVHSDELFCQYISSVLGALSRSSLVYGGSPAMYRRRWDLLLERLGISKRFRLTPGSLRGGGALYAHCQGDGGVIDRSFADEAVSPAHFVQKLMQLLYAVAE</sequence>
<protein>
    <recommendedName>
        <fullName evidence="3">Tyr recombinase domain-containing protein</fullName>
    </recommendedName>
</protein>
<dbReference type="AlphaFoldDB" id="A0A812TZS6"/>
<comment type="caution">
    <text evidence="1">The sequence shown here is derived from an EMBL/GenBank/DDBJ whole genome shotgun (WGS) entry which is preliminary data.</text>
</comment>
<evidence type="ECO:0000313" key="1">
    <source>
        <dbReference type="EMBL" id="CAE7558234.1"/>
    </source>
</evidence>
<gene>
    <name evidence="1" type="ORF">SNEC2469_LOCUS16113</name>
</gene>
<dbReference type="OrthoDB" id="10576733at2759"/>
<accession>A0A812TZS6</accession>
<evidence type="ECO:0008006" key="3">
    <source>
        <dbReference type="Google" id="ProtNLM"/>
    </source>
</evidence>
<keyword evidence="2" id="KW-1185">Reference proteome</keyword>
<feature type="non-terminal residue" evidence="1">
    <location>
        <position position="1"/>
    </location>
</feature>
<dbReference type="InterPro" id="IPR011010">
    <property type="entry name" value="DNA_brk_join_enz"/>
</dbReference>
<dbReference type="SUPFAM" id="SSF56349">
    <property type="entry name" value="DNA breaking-rejoining enzymes"/>
    <property type="match status" value="1"/>
</dbReference>
<proteinExistence type="predicted"/>
<dbReference type="Proteomes" id="UP000601435">
    <property type="component" value="Unassembled WGS sequence"/>
</dbReference>